<keyword evidence="5 11" id="KW-0853">WD repeat</keyword>
<dbReference type="Pfam" id="PF09453">
    <property type="entry name" value="HIRA_B"/>
    <property type="match status" value="1"/>
</dbReference>
<feature type="repeat" description="WD" evidence="11">
    <location>
        <begin position="68"/>
        <end position="102"/>
    </location>
</feature>
<reference evidence="15" key="1">
    <citation type="journal article" date="2023" name="PhytoFront">
        <title>Draft Genome Resources of Seven Strains of Tilletia horrida, Causal Agent of Kernel Smut of Rice.</title>
        <authorList>
            <person name="Khanal S."/>
            <person name="Antony Babu S."/>
            <person name="Zhou X.G."/>
        </authorList>
    </citation>
    <scope>NUCLEOTIDE SEQUENCE</scope>
    <source>
        <strain evidence="15">TX6</strain>
    </source>
</reference>
<evidence type="ECO:0000256" key="8">
    <source>
        <dbReference type="ARBA" id="ARBA00023015"/>
    </source>
</evidence>
<evidence type="ECO:0000256" key="12">
    <source>
        <dbReference type="RuleBase" id="RU364014"/>
    </source>
</evidence>
<dbReference type="GO" id="GO:0005634">
    <property type="term" value="C:nucleus"/>
    <property type="evidence" value="ECO:0007669"/>
    <property type="project" value="UniProtKB-SubCell"/>
</dbReference>
<dbReference type="InterPro" id="IPR055410">
    <property type="entry name" value="Beta-prop_CAF1B_HIR1"/>
</dbReference>
<dbReference type="Pfam" id="PF24105">
    <property type="entry name" value="Beta-prop_CAF1B_HIR1"/>
    <property type="match status" value="1"/>
</dbReference>
<sequence>MSVVLPDWVAHFEAERKKRQTIFSVHAHPDGTRIATGGLDSKVCIWATGPLLDESLDNPKTDKLLSTLARHSGSVLVVRWSQSGKFLASGSDDTIALVWELDPAGAGALAFGSATENVETYRCVRRLSGHESDVADLAWSPHDEFLATVGLDSTIFVYSGYTFDRVRKLDGHQGFVKGVVWDSVGHFLATASDDKTVKVWRVSDWQLEAEVKAPFTNSPNSLFFRRPSWSPDGAHLLTANAMNGPVFVASVITRGTWSSDVSLVGHENAVSITAFNPRLFRGAESPTSVATVLALGSIDQSVSVWVTGHPRPVLVFREVFDRQVTDLSSDGLVLYASSADGSLAVFQFTHDQLPNFATEAELENARNVFGFRRPQPISAHNMHASRAISATPSRPSPSQITLLPNGQPARLKQEITIKNGKRRIRPTQISEVPGDSYTGPSSAQPAALPSTSMAVGMPAIEFGGVKRKAEDEIDLISGRVLKAPVMKSSSREVGETLGAHAQRDIISAQNRTSFINVPSAFTRTPASAAAGGMALNLPLPRVAAFSRIEYGGCLLDVRNFDGTGSSEYLALFLNSTGLNQCPILLPSGPAEVAQIELPIDGTQEKVLWIDFHPVPIVAATITPRFSAVVTADRMLITYGASGRRIANVKLEALPFLMRSVGRYLMIINTRGDILRWDAIARRQLDPTLSLSTILDSPAGYNRDPGLLLLDGFIYTNGLPILVMASEKVYTIDARTGCFVCIADSWWAEHSPYWDRSYRARLSGSLSNPSATLWTEPMKAIEAEINSLVASRSATRFPPPPSGVQRSGMEDAVAIRHLETRMQACDLLGSAQEYKANLLLLAKRLSDEGIRNMAEELIKILYGPVH</sequence>
<keyword evidence="4 12" id="KW-0678">Repressor</keyword>
<dbReference type="PANTHER" id="PTHR13831:SF0">
    <property type="entry name" value="PROTEIN HIRA"/>
    <property type="match status" value="1"/>
</dbReference>
<dbReference type="GO" id="GO:0006355">
    <property type="term" value="P:regulation of DNA-templated transcription"/>
    <property type="evidence" value="ECO:0007669"/>
    <property type="project" value="InterPro"/>
</dbReference>
<keyword evidence="7 12" id="KW-0156">Chromatin regulator</keyword>
<evidence type="ECO:0000259" key="14">
    <source>
        <dbReference type="Pfam" id="PF24105"/>
    </source>
</evidence>
<dbReference type="InterPro" id="IPR015943">
    <property type="entry name" value="WD40/YVTN_repeat-like_dom_sf"/>
</dbReference>
<keyword evidence="9 12" id="KW-0804">Transcription</keyword>
<dbReference type="SMART" id="SM00320">
    <property type="entry name" value="WD40"/>
    <property type="match status" value="6"/>
</dbReference>
<evidence type="ECO:0000256" key="5">
    <source>
        <dbReference type="ARBA" id="ARBA00022574"/>
    </source>
</evidence>
<dbReference type="InterPro" id="IPR031120">
    <property type="entry name" value="HIR1-like"/>
</dbReference>
<dbReference type="GO" id="GO:0000417">
    <property type="term" value="C:HIR complex"/>
    <property type="evidence" value="ECO:0007669"/>
    <property type="project" value="TreeGrafter"/>
</dbReference>
<feature type="repeat" description="WD" evidence="11">
    <location>
        <begin position="169"/>
        <end position="210"/>
    </location>
</feature>
<evidence type="ECO:0000256" key="2">
    <source>
        <dbReference type="ARBA" id="ARBA00004123"/>
    </source>
</evidence>
<evidence type="ECO:0000256" key="11">
    <source>
        <dbReference type="PROSITE-ProRule" id="PRU00221"/>
    </source>
</evidence>
<dbReference type="PROSITE" id="PS00678">
    <property type="entry name" value="WD_REPEATS_1"/>
    <property type="match status" value="1"/>
</dbReference>
<dbReference type="InterPro" id="IPR011494">
    <property type="entry name" value="HIRA-like_C"/>
</dbReference>
<gene>
    <name evidence="15" type="primary">HIR1</name>
    <name evidence="15" type="ORF">OC846_000274</name>
</gene>
<evidence type="ECO:0000313" key="15">
    <source>
        <dbReference type="EMBL" id="KAK0557707.1"/>
    </source>
</evidence>
<dbReference type="Pfam" id="PF07569">
    <property type="entry name" value="Hira"/>
    <property type="match status" value="1"/>
</dbReference>
<keyword evidence="8 12" id="KW-0805">Transcription regulation</keyword>
<dbReference type="GO" id="GO:0000785">
    <property type="term" value="C:chromatin"/>
    <property type="evidence" value="ECO:0007669"/>
    <property type="project" value="TreeGrafter"/>
</dbReference>
<dbReference type="CDD" id="cd00200">
    <property type="entry name" value="WD40"/>
    <property type="match status" value="1"/>
</dbReference>
<dbReference type="PROSITE" id="PS50294">
    <property type="entry name" value="WD_REPEATS_REGION"/>
    <property type="match status" value="3"/>
</dbReference>
<comment type="similarity">
    <text evidence="3 12">Belongs to the WD repeat HIR1 family.</text>
</comment>
<keyword evidence="6 12" id="KW-0677">Repeat</keyword>
<evidence type="ECO:0000259" key="13">
    <source>
        <dbReference type="Pfam" id="PF07569"/>
    </source>
</evidence>
<dbReference type="Gene3D" id="2.130.10.10">
    <property type="entry name" value="YVTN repeat-like/Quinoprotein amine dehydrogenase"/>
    <property type="match status" value="2"/>
</dbReference>
<dbReference type="EMBL" id="JAPDMZ010000003">
    <property type="protein sequence ID" value="KAK0557707.1"/>
    <property type="molecule type" value="Genomic_DNA"/>
</dbReference>
<name>A0AAN6JU13_9BASI</name>
<comment type="caution">
    <text evidence="15">The sequence shown here is derived from an EMBL/GenBank/DDBJ whole genome shotgun (WGS) entry which is preliminary data.</text>
</comment>
<dbReference type="AlphaFoldDB" id="A0AAN6JU13"/>
<proteinExistence type="inferred from homology"/>
<keyword evidence="16" id="KW-1185">Reference proteome</keyword>
<feature type="domain" description="Protein HIRA-like C-terminal" evidence="13">
    <location>
        <begin position="645"/>
        <end position="859"/>
    </location>
</feature>
<evidence type="ECO:0000256" key="4">
    <source>
        <dbReference type="ARBA" id="ARBA00022491"/>
    </source>
</evidence>
<keyword evidence="10 12" id="KW-0539">Nucleus</keyword>
<dbReference type="GO" id="GO:0006338">
    <property type="term" value="P:chromatin remodeling"/>
    <property type="evidence" value="ECO:0007669"/>
    <property type="project" value="InterPro"/>
</dbReference>
<evidence type="ECO:0000256" key="1">
    <source>
        <dbReference type="ARBA" id="ARBA00002677"/>
    </source>
</evidence>
<feature type="domain" description="CAF1B/HIR1 beta-propeller" evidence="14">
    <location>
        <begin position="28"/>
        <end position="353"/>
    </location>
</feature>
<dbReference type="PROSITE" id="PS50082">
    <property type="entry name" value="WD_REPEATS_2"/>
    <property type="match status" value="4"/>
</dbReference>
<feature type="repeat" description="WD" evidence="11">
    <location>
        <begin position="15"/>
        <end position="46"/>
    </location>
</feature>
<dbReference type="GO" id="GO:0031491">
    <property type="term" value="F:nucleosome binding"/>
    <property type="evidence" value="ECO:0007669"/>
    <property type="project" value="TreeGrafter"/>
</dbReference>
<protein>
    <recommendedName>
        <fullName evidence="12">Protein HIR</fullName>
    </recommendedName>
</protein>
<dbReference type="InterPro" id="IPR019775">
    <property type="entry name" value="WD40_repeat_CS"/>
</dbReference>
<comment type="function">
    <text evidence="1 12">Required for replication-independent chromatin assembly and for the periodic repression of histone gene transcription during the cell cycle.</text>
</comment>
<evidence type="ECO:0000256" key="6">
    <source>
        <dbReference type="ARBA" id="ARBA00022737"/>
    </source>
</evidence>
<feature type="repeat" description="WD" evidence="11">
    <location>
        <begin position="127"/>
        <end position="159"/>
    </location>
</feature>
<evidence type="ECO:0000256" key="9">
    <source>
        <dbReference type="ARBA" id="ARBA00023163"/>
    </source>
</evidence>
<dbReference type="GO" id="GO:0006351">
    <property type="term" value="P:DNA-templated transcription"/>
    <property type="evidence" value="ECO:0007669"/>
    <property type="project" value="InterPro"/>
</dbReference>
<accession>A0AAN6JU13</accession>
<evidence type="ECO:0000313" key="16">
    <source>
        <dbReference type="Proteomes" id="UP001176517"/>
    </source>
</evidence>
<evidence type="ECO:0000256" key="10">
    <source>
        <dbReference type="ARBA" id="ARBA00023242"/>
    </source>
</evidence>
<evidence type="ECO:0000256" key="3">
    <source>
        <dbReference type="ARBA" id="ARBA00007306"/>
    </source>
</evidence>
<comment type="subcellular location">
    <subcellularLocation>
        <location evidence="2 12">Nucleus</location>
    </subcellularLocation>
</comment>
<dbReference type="PANTHER" id="PTHR13831">
    <property type="entry name" value="MEMBER OF THE HIR1 FAMILY OF WD-REPEAT PROTEINS"/>
    <property type="match status" value="1"/>
</dbReference>
<dbReference type="Proteomes" id="UP001176517">
    <property type="component" value="Unassembled WGS sequence"/>
</dbReference>
<dbReference type="InterPro" id="IPR001680">
    <property type="entry name" value="WD40_rpt"/>
</dbReference>
<organism evidence="15 16">
    <name type="scientific">Tilletia horrida</name>
    <dbReference type="NCBI Taxonomy" id="155126"/>
    <lineage>
        <taxon>Eukaryota</taxon>
        <taxon>Fungi</taxon>
        <taxon>Dikarya</taxon>
        <taxon>Basidiomycota</taxon>
        <taxon>Ustilaginomycotina</taxon>
        <taxon>Exobasidiomycetes</taxon>
        <taxon>Tilletiales</taxon>
        <taxon>Tilletiaceae</taxon>
        <taxon>Tilletia</taxon>
    </lineage>
</organism>
<dbReference type="SUPFAM" id="SSF50978">
    <property type="entry name" value="WD40 repeat-like"/>
    <property type="match status" value="1"/>
</dbReference>
<dbReference type="InterPro" id="IPR036322">
    <property type="entry name" value="WD40_repeat_dom_sf"/>
</dbReference>
<dbReference type="InterPro" id="IPR019015">
    <property type="entry name" value="HIRA_B_motif"/>
</dbReference>
<evidence type="ECO:0000256" key="7">
    <source>
        <dbReference type="ARBA" id="ARBA00022853"/>
    </source>
</evidence>